<dbReference type="GO" id="GO:0004177">
    <property type="term" value="F:aminopeptidase activity"/>
    <property type="evidence" value="ECO:0007669"/>
    <property type="project" value="UniProtKB-KW"/>
</dbReference>
<protein>
    <submittedName>
        <fullName evidence="2">Methionine aminopeptidase</fullName>
    </submittedName>
</protein>
<feature type="region of interest" description="Disordered" evidence="1">
    <location>
        <begin position="15"/>
        <end position="59"/>
    </location>
</feature>
<keyword evidence="3" id="KW-1185">Reference proteome</keyword>
<reference evidence="2" key="1">
    <citation type="submission" date="2022-07" db="EMBL/GenBank/DDBJ databases">
        <title>Taxonomic analysis of Microcella humidisoli nov. sp., isolated from riverside soil.</title>
        <authorList>
            <person name="Molina K.M."/>
            <person name="Kim S.B."/>
        </authorList>
    </citation>
    <scope>NUCLEOTIDE SEQUENCE</scope>
    <source>
        <strain evidence="2">MMS21-STM10</strain>
    </source>
</reference>
<name>A0ABY5FVW3_9MICO</name>
<evidence type="ECO:0000313" key="3">
    <source>
        <dbReference type="Proteomes" id="UP001060039"/>
    </source>
</evidence>
<keyword evidence="2" id="KW-0378">Hydrolase</keyword>
<sequence>MVDDSEKHWWYNHKTGEVEHGAQSLGSDRDGPYTTEAEARRAPEIARERARAWAADEEE</sequence>
<keyword evidence="2" id="KW-0031">Aminopeptidase</keyword>
<evidence type="ECO:0000256" key="1">
    <source>
        <dbReference type="SAM" id="MobiDB-lite"/>
    </source>
</evidence>
<accession>A0ABY5FVW3</accession>
<organism evidence="2 3">
    <name type="scientific">Microcella humidisoli</name>
    <dbReference type="NCBI Taxonomy" id="2963406"/>
    <lineage>
        <taxon>Bacteria</taxon>
        <taxon>Bacillati</taxon>
        <taxon>Actinomycetota</taxon>
        <taxon>Actinomycetes</taxon>
        <taxon>Micrococcales</taxon>
        <taxon>Microbacteriaceae</taxon>
        <taxon>Microcella</taxon>
    </lineage>
</organism>
<keyword evidence="2" id="KW-0645">Protease</keyword>
<evidence type="ECO:0000313" key="2">
    <source>
        <dbReference type="EMBL" id="UTT62440.1"/>
    </source>
</evidence>
<dbReference type="EMBL" id="CP101497">
    <property type="protein sequence ID" value="UTT62440.1"/>
    <property type="molecule type" value="Genomic_DNA"/>
</dbReference>
<gene>
    <name evidence="2" type="ORF">NNL39_12415</name>
</gene>
<dbReference type="RefSeq" id="WP_255159583.1">
    <property type="nucleotide sequence ID" value="NZ_CP101497.1"/>
</dbReference>
<feature type="compositionally biased region" description="Basic and acidic residues" evidence="1">
    <location>
        <begin position="27"/>
        <end position="51"/>
    </location>
</feature>
<dbReference type="Proteomes" id="UP001060039">
    <property type="component" value="Chromosome"/>
</dbReference>
<proteinExistence type="predicted"/>